<protein>
    <submittedName>
        <fullName evidence="4">PemK-like, MazF-like toxin of type II toxin-antitoxin system</fullName>
    </submittedName>
</protein>
<dbReference type="RefSeq" id="WP_372443257.1">
    <property type="nucleotide sequence ID" value="NZ_BOMX01000086.1"/>
</dbReference>
<gene>
    <name evidence="4" type="ORF">FHX34_104380</name>
</gene>
<dbReference type="InterPro" id="IPR003477">
    <property type="entry name" value="PemK-like"/>
</dbReference>
<name>A0A561VR50_ACTTI</name>
<feature type="compositionally biased region" description="Pro residues" evidence="3">
    <location>
        <begin position="27"/>
        <end position="51"/>
    </location>
</feature>
<accession>A0A561VR50</accession>
<keyword evidence="2" id="KW-1277">Toxin-antitoxin system</keyword>
<dbReference type="EMBL" id="VIWY01000004">
    <property type="protein sequence ID" value="TWG14081.1"/>
    <property type="molecule type" value="Genomic_DNA"/>
</dbReference>
<comment type="similarity">
    <text evidence="1">Belongs to the PemK/MazF family.</text>
</comment>
<evidence type="ECO:0000256" key="2">
    <source>
        <dbReference type="ARBA" id="ARBA00022649"/>
    </source>
</evidence>
<proteinExistence type="inferred from homology"/>
<comment type="caution">
    <text evidence="4">The sequence shown here is derived from an EMBL/GenBank/DDBJ whole genome shotgun (WGS) entry which is preliminary data.</text>
</comment>
<dbReference type="Gene3D" id="2.30.30.110">
    <property type="match status" value="1"/>
</dbReference>
<evidence type="ECO:0000256" key="1">
    <source>
        <dbReference type="ARBA" id="ARBA00007521"/>
    </source>
</evidence>
<dbReference type="SUPFAM" id="SSF50118">
    <property type="entry name" value="Cell growth inhibitor/plasmid maintenance toxic component"/>
    <property type="match status" value="1"/>
</dbReference>
<feature type="region of interest" description="Disordered" evidence="3">
    <location>
        <begin position="1"/>
        <end position="98"/>
    </location>
</feature>
<sequence>MLKSLLRRLFGGPAEPAPRGEARTRSAPPPAAARPSATPTPAPAPRRPASPGPRGSAASPGPRRSAEAARPGAASKPPARRGPAPAPRPPRQVPTEQRGRTVAYAPDLDGDADPGEIVWTWVPYEDDPAQGKDRPVLVVGRDGRTLLGLMLSSQGERDGQRNWLALGAGDWDRTQRPSWIRLDRVLEVEEDGIRREGAILDRARFDRVATRLRGDYGWA</sequence>
<feature type="compositionally biased region" description="Low complexity" evidence="3">
    <location>
        <begin position="52"/>
        <end position="83"/>
    </location>
</feature>
<keyword evidence="5" id="KW-1185">Reference proteome</keyword>
<dbReference type="InterPro" id="IPR011067">
    <property type="entry name" value="Plasmid_toxin/cell-grow_inhib"/>
</dbReference>
<reference evidence="4 5" key="1">
    <citation type="submission" date="2019-06" db="EMBL/GenBank/DDBJ databases">
        <title>Sequencing the genomes of 1000 actinobacteria strains.</title>
        <authorList>
            <person name="Klenk H.-P."/>
        </authorList>
    </citation>
    <scope>NUCLEOTIDE SEQUENCE [LARGE SCALE GENOMIC DNA]</scope>
    <source>
        <strain evidence="4 5">DSM 43866</strain>
    </source>
</reference>
<evidence type="ECO:0000313" key="5">
    <source>
        <dbReference type="Proteomes" id="UP000320239"/>
    </source>
</evidence>
<dbReference type="Pfam" id="PF02452">
    <property type="entry name" value="PemK_toxin"/>
    <property type="match status" value="1"/>
</dbReference>
<evidence type="ECO:0000256" key="3">
    <source>
        <dbReference type="SAM" id="MobiDB-lite"/>
    </source>
</evidence>
<dbReference type="Proteomes" id="UP000320239">
    <property type="component" value="Unassembled WGS sequence"/>
</dbReference>
<dbReference type="AlphaFoldDB" id="A0A561VR50"/>
<evidence type="ECO:0000313" key="4">
    <source>
        <dbReference type="EMBL" id="TWG14081.1"/>
    </source>
</evidence>
<organism evidence="4 5">
    <name type="scientific">Actinoplanes teichomyceticus</name>
    <dbReference type="NCBI Taxonomy" id="1867"/>
    <lineage>
        <taxon>Bacteria</taxon>
        <taxon>Bacillati</taxon>
        <taxon>Actinomycetota</taxon>
        <taxon>Actinomycetes</taxon>
        <taxon>Micromonosporales</taxon>
        <taxon>Micromonosporaceae</taxon>
        <taxon>Actinoplanes</taxon>
    </lineage>
</organism>
<dbReference type="GO" id="GO:0003677">
    <property type="term" value="F:DNA binding"/>
    <property type="evidence" value="ECO:0007669"/>
    <property type="project" value="InterPro"/>
</dbReference>